<dbReference type="PANTHER" id="PTHR11070:SF69">
    <property type="entry name" value="ATP-DEPENDENT DNA HELICASE UVRD2"/>
    <property type="match status" value="1"/>
</dbReference>
<dbReference type="RefSeq" id="WP_094866336.1">
    <property type="nucleotide sequence ID" value="NZ_NKYE01000030.1"/>
</dbReference>
<dbReference type="InterPro" id="IPR002121">
    <property type="entry name" value="HRDC_dom"/>
</dbReference>
<dbReference type="PROSITE" id="PS50967">
    <property type="entry name" value="HRDC"/>
    <property type="match status" value="1"/>
</dbReference>
<dbReference type="SMART" id="SM00341">
    <property type="entry name" value="HRDC"/>
    <property type="match status" value="1"/>
</dbReference>
<proteinExistence type="inferred from homology"/>
<dbReference type="InParanoid" id="A0A263CX78"/>
<dbReference type="OrthoDB" id="9806690at2"/>
<comment type="cofactor">
    <cofactor evidence="1">
        <name>Mg(2+)</name>
        <dbReference type="ChEBI" id="CHEBI:18420"/>
    </cofactor>
</comment>
<feature type="domain" description="HRDC" evidence="16">
    <location>
        <begin position="623"/>
        <end position="698"/>
    </location>
</feature>
<protein>
    <recommendedName>
        <fullName evidence="12">DNA 3'-5' helicase</fullName>
        <ecNumber evidence="12">5.6.2.4</ecNumber>
    </recommendedName>
</protein>
<dbReference type="InterPro" id="IPR014016">
    <property type="entry name" value="UvrD-like_ATP-bd"/>
</dbReference>
<organism evidence="19 20">
    <name type="scientific">Amycolatopsis antarctica</name>
    <dbReference type="NCBI Taxonomy" id="1854586"/>
    <lineage>
        <taxon>Bacteria</taxon>
        <taxon>Bacillati</taxon>
        <taxon>Actinomycetota</taxon>
        <taxon>Actinomycetes</taxon>
        <taxon>Pseudonocardiales</taxon>
        <taxon>Pseudonocardiaceae</taxon>
        <taxon>Amycolatopsis</taxon>
    </lineage>
</organism>
<evidence type="ECO:0000256" key="11">
    <source>
        <dbReference type="ARBA" id="ARBA00034617"/>
    </source>
</evidence>
<accession>A0A263CX78</accession>
<keyword evidence="20" id="KW-1185">Reference proteome</keyword>
<dbReference type="PANTHER" id="PTHR11070">
    <property type="entry name" value="UVRD / RECB / PCRA DNA HELICASE FAMILY MEMBER"/>
    <property type="match status" value="1"/>
</dbReference>
<feature type="domain" description="UvrD-like helicase ATP-binding" evidence="17">
    <location>
        <begin position="15"/>
        <end position="295"/>
    </location>
</feature>
<evidence type="ECO:0000256" key="1">
    <source>
        <dbReference type="ARBA" id="ARBA00001946"/>
    </source>
</evidence>
<keyword evidence="9" id="KW-0234">DNA repair</keyword>
<evidence type="ECO:0000256" key="3">
    <source>
        <dbReference type="ARBA" id="ARBA00022741"/>
    </source>
</evidence>
<comment type="catalytic activity">
    <reaction evidence="11">
        <text>Couples ATP hydrolysis with the unwinding of duplex DNA by translocating in the 3'-5' direction.</text>
        <dbReference type="EC" id="5.6.2.4"/>
    </reaction>
</comment>
<comment type="catalytic activity">
    <reaction evidence="13">
        <text>ATP + H2O = ADP + phosphate + H(+)</text>
        <dbReference type="Rhea" id="RHEA:13065"/>
        <dbReference type="ChEBI" id="CHEBI:15377"/>
        <dbReference type="ChEBI" id="CHEBI:15378"/>
        <dbReference type="ChEBI" id="CHEBI:30616"/>
        <dbReference type="ChEBI" id="CHEBI:43474"/>
        <dbReference type="ChEBI" id="CHEBI:456216"/>
        <dbReference type="EC" id="5.6.2.4"/>
    </reaction>
</comment>
<dbReference type="AlphaFoldDB" id="A0A263CX78"/>
<dbReference type="CDD" id="cd18807">
    <property type="entry name" value="SF1_C_UvrD"/>
    <property type="match status" value="1"/>
</dbReference>
<evidence type="ECO:0000256" key="7">
    <source>
        <dbReference type="ARBA" id="ARBA00022840"/>
    </source>
</evidence>
<evidence type="ECO:0000256" key="6">
    <source>
        <dbReference type="ARBA" id="ARBA00022806"/>
    </source>
</evidence>
<dbReference type="EMBL" id="NKYE01000030">
    <property type="protein sequence ID" value="OZM69946.1"/>
    <property type="molecule type" value="Genomic_DNA"/>
</dbReference>
<dbReference type="PROSITE" id="PS51217">
    <property type="entry name" value="UVRD_HELICASE_CTER"/>
    <property type="match status" value="1"/>
</dbReference>
<dbReference type="GO" id="GO:0043138">
    <property type="term" value="F:3'-5' DNA helicase activity"/>
    <property type="evidence" value="ECO:0007669"/>
    <property type="project" value="UniProtKB-EC"/>
</dbReference>
<dbReference type="PROSITE" id="PS51198">
    <property type="entry name" value="UVRD_HELICASE_ATP_BIND"/>
    <property type="match status" value="1"/>
</dbReference>
<evidence type="ECO:0000259" key="16">
    <source>
        <dbReference type="PROSITE" id="PS50967"/>
    </source>
</evidence>
<keyword evidence="7 14" id="KW-0067">ATP-binding</keyword>
<dbReference type="GO" id="GO:0005524">
    <property type="term" value="F:ATP binding"/>
    <property type="evidence" value="ECO:0007669"/>
    <property type="project" value="UniProtKB-UniRule"/>
</dbReference>
<keyword evidence="4" id="KW-0227">DNA damage</keyword>
<evidence type="ECO:0000259" key="17">
    <source>
        <dbReference type="PROSITE" id="PS51198"/>
    </source>
</evidence>
<dbReference type="InterPro" id="IPR013986">
    <property type="entry name" value="DExx_box_DNA_helicase_dom_sf"/>
</dbReference>
<dbReference type="FunFam" id="3.40.50.300:FF:001181">
    <property type="entry name" value="DNA helicase"/>
    <property type="match status" value="1"/>
</dbReference>
<dbReference type="GO" id="GO:0003677">
    <property type="term" value="F:DNA binding"/>
    <property type="evidence" value="ECO:0007669"/>
    <property type="project" value="UniProtKB-KW"/>
</dbReference>
<feature type="region of interest" description="Disordered" evidence="15">
    <location>
        <begin position="1"/>
        <end position="25"/>
    </location>
</feature>
<evidence type="ECO:0000313" key="19">
    <source>
        <dbReference type="EMBL" id="OZM69946.1"/>
    </source>
</evidence>
<evidence type="ECO:0000256" key="2">
    <source>
        <dbReference type="ARBA" id="ARBA00009922"/>
    </source>
</evidence>
<dbReference type="InterPro" id="IPR010997">
    <property type="entry name" value="HRDC-like_sf"/>
</dbReference>
<comment type="caution">
    <text evidence="19">The sequence shown here is derived from an EMBL/GenBank/DDBJ whole genome shotgun (WGS) entry which is preliminary data.</text>
</comment>
<keyword evidence="5 14" id="KW-0378">Hydrolase</keyword>
<dbReference type="EC" id="5.6.2.4" evidence="12"/>
<dbReference type="InterPro" id="IPR027417">
    <property type="entry name" value="P-loop_NTPase"/>
</dbReference>
<dbReference type="Proteomes" id="UP000242444">
    <property type="component" value="Unassembled WGS sequence"/>
</dbReference>
<dbReference type="Gene3D" id="1.10.150.80">
    <property type="entry name" value="HRDC domain"/>
    <property type="match status" value="1"/>
</dbReference>
<dbReference type="SUPFAM" id="SSF47819">
    <property type="entry name" value="HRDC-like"/>
    <property type="match status" value="1"/>
</dbReference>
<reference evidence="19 20" key="1">
    <citation type="submission" date="2017-07" db="EMBL/GenBank/DDBJ databases">
        <title>Amycolatopsis antarcticus sp. nov., isolated from the surface of an Antarcticus brown macroalga.</title>
        <authorList>
            <person name="Wang J."/>
            <person name="Leiva S."/>
            <person name="Huang J."/>
            <person name="Huang Y."/>
        </authorList>
    </citation>
    <scope>NUCLEOTIDE SEQUENCE [LARGE SCALE GENOMIC DNA]</scope>
    <source>
        <strain evidence="19 20">AU-G6</strain>
    </source>
</reference>
<evidence type="ECO:0000256" key="14">
    <source>
        <dbReference type="PROSITE-ProRule" id="PRU00560"/>
    </source>
</evidence>
<dbReference type="GO" id="GO:0016887">
    <property type="term" value="F:ATP hydrolysis activity"/>
    <property type="evidence" value="ECO:0007669"/>
    <property type="project" value="RHEA"/>
</dbReference>
<dbReference type="CDD" id="cd17932">
    <property type="entry name" value="DEXQc_UvrD"/>
    <property type="match status" value="1"/>
</dbReference>
<dbReference type="InterPro" id="IPR044876">
    <property type="entry name" value="HRDC_dom_sf"/>
</dbReference>
<keyword evidence="10" id="KW-0413">Isomerase</keyword>
<evidence type="ECO:0000259" key="18">
    <source>
        <dbReference type="PROSITE" id="PS51217"/>
    </source>
</evidence>
<feature type="binding site" evidence="14">
    <location>
        <begin position="36"/>
        <end position="43"/>
    </location>
    <ligand>
        <name>ATP</name>
        <dbReference type="ChEBI" id="CHEBI:30616"/>
    </ligand>
</feature>
<keyword evidence="6 14" id="KW-0347">Helicase</keyword>
<evidence type="ECO:0000256" key="5">
    <source>
        <dbReference type="ARBA" id="ARBA00022801"/>
    </source>
</evidence>
<keyword evidence="8" id="KW-0238">DNA-binding</keyword>
<dbReference type="InterPro" id="IPR000212">
    <property type="entry name" value="DNA_helicase_UvrD/REP"/>
</dbReference>
<dbReference type="SUPFAM" id="SSF52540">
    <property type="entry name" value="P-loop containing nucleoside triphosphate hydrolases"/>
    <property type="match status" value="1"/>
</dbReference>
<dbReference type="Pfam" id="PF00580">
    <property type="entry name" value="UvrD-helicase"/>
    <property type="match status" value="1"/>
</dbReference>
<evidence type="ECO:0000256" key="8">
    <source>
        <dbReference type="ARBA" id="ARBA00023125"/>
    </source>
</evidence>
<dbReference type="FunFam" id="1.10.150.80:FF:000002">
    <property type="entry name" value="ATP-dependent DNA helicase RecQ"/>
    <property type="match status" value="1"/>
</dbReference>
<evidence type="ECO:0000256" key="12">
    <source>
        <dbReference type="ARBA" id="ARBA00034808"/>
    </source>
</evidence>
<evidence type="ECO:0000256" key="9">
    <source>
        <dbReference type="ARBA" id="ARBA00023204"/>
    </source>
</evidence>
<sequence>MGSGSRSNRRPGLLDGLDPEQRAAANAPRGPVCVLAGAGTGKTRTITHRIAHLVDSGHVAAGQVLAVTFTARAAGEMRTRLATLGVEGAQARTFHAAALRQLRYFWPRVVGDRQWDLIEGKFRMVGQAAHRAGAATESEVVRDLASEIEWAKASLVGPDDYPAVAARLQRDIPEPAARVAEVFRNYEKLKTEAQLLDFDDLLLHTTAALEEHGAVAEEFRDRYRCFVVDEYQDVTPLQQRLLDAWVGGRDDLTVVGDANQTIYSFGGASPRPLLEFTRRFPEASVIRLERDYRSTPQVVSLANQVIGAARGRPAGSRLRLVGQRPEGPQPRFAEHDDEPGEAAAVARRVRELIDSGLSASEIAILYRVNAQSEAYEQALSDVDVPYLVRGGERFFSRTEIRQAIVALRSAAANGPDGDVVDLVRQVLGRVGLTDQPPAGGAAREKWDALLALVELAEELTATVPETAGSSLARYVAELEQRAAAAHPPTVEGVTLASLHAAKGLEWDAVFLVGLAEGTLPIQHADGDDEAVEEERRLFYVGVTRAREHLSLTWSLSRKPGGRRNRRRSRFLYGLVPEDHPASRVARTGGGARVTGSKARCRVCDGLLTSTIEVKLSRCSRCPSDVDEELLDRLRSWRTGRARELKVPAYVVFTDATLIAIAEQQPADDGALVSISGIGATKLERFGTEVLAVIRGGER</sequence>
<name>A0A263CX78_9PSEU</name>
<evidence type="ECO:0000256" key="4">
    <source>
        <dbReference type="ARBA" id="ARBA00022763"/>
    </source>
</evidence>
<keyword evidence="3 14" id="KW-0547">Nucleotide-binding</keyword>
<dbReference type="GO" id="GO:0005829">
    <property type="term" value="C:cytosol"/>
    <property type="evidence" value="ECO:0007669"/>
    <property type="project" value="TreeGrafter"/>
</dbReference>
<dbReference type="Gene3D" id="1.10.486.10">
    <property type="entry name" value="PCRA, domain 4"/>
    <property type="match status" value="2"/>
</dbReference>
<dbReference type="GO" id="GO:0033202">
    <property type="term" value="C:DNA helicase complex"/>
    <property type="evidence" value="ECO:0007669"/>
    <property type="project" value="TreeGrafter"/>
</dbReference>
<dbReference type="GO" id="GO:0000725">
    <property type="term" value="P:recombinational repair"/>
    <property type="evidence" value="ECO:0007669"/>
    <property type="project" value="TreeGrafter"/>
</dbReference>
<comment type="similarity">
    <text evidence="2">Belongs to the helicase family. UvrD subfamily.</text>
</comment>
<evidence type="ECO:0000256" key="13">
    <source>
        <dbReference type="ARBA" id="ARBA00048988"/>
    </source>
</evidence>
<dbReference type="Pfam" id="PF00570">
    <property type="entry name" value="HRDC"/>
    <property type="match status" value="1"/>
</dbReference>
<dbReference type="InterPro" id="IPR014017">
    <property type="entry name" value="DNA_helicase_UvrD-like_C"/>
</dbReference>
<dbReference type="Gene3D" id="1.10.10.160">
    <property type="match status" value="1"/>
</dbReference>
<evidence type="ECO:0000313" key="20">
    <source>
        <dbReference type="Proteomes" id="UP000242444"/>
    </source>
</evidence>
<dbReference type="Pfam" id="PF13361">
    <property type="entry name" value="UvrD_C"/>
    <property type="match status" value="2"/>
</dbReference>
<evidence type="ECO:0000256" key="15">
    <source>
        <dbReference type="SAM" id="MobiDB-lite"/>
    </source>
</evidence>
<evidence type="ECO:0000256" key="10">
    <source>
        <dbReference type="ARBA" id="ARBA00023235"/>
    </source>
</evidence>
<gene>
    <name evidence="19" type="ORF">CFN78_27960</name>
</gene>
<dbReference type="Gene3D" id="3.40.50.300">
    <property type="entry name" value="P-loop containing nucleotide triphosphate hydrolases"/>
    <property type="match status" value="3"/>
</dbReference>
<feature type="domain" description="UvrD-like helicase C-terminal" evidence="18">
    <location>
        <begin position="296"/>
        <end position="547"/>
    </location>
</feature>